<dbReference type="EMBL" id="PYMA01000001">
    <property type="protein sequence ID" value="PSW22270.1"/>
    <property type="molecule type" value="Genomic_DNA"/>
</dbReference>
<dbReference type="AlphaFoldDB" id="A0A2T3P191"/>
<dbReference type="InterPro" id="IPR050982">
    <property type="entry name" value="Auxin_biosynth/cation_transpt"/>
</dbReference>
<dbReference type="PRINTS" id="PR00411">
    <property type="entry name" value="PNDRDTASEI"/>
</dbReference>
<sequence length="354" mass="39029">MQYDSVIIGAGQSGLYAAKALAERNKHYVVLERNQIGQQWQQRLNGMRLFTSRQFCALPGLHFPGDPQGFPLTTEVAEYLKLYAKTFSLNVKTNTQVLSVTREGSLYVIKTNNTDRIEAKTIINATGSNQLPQIPTISHQLSRAVIQLPADIPNLDAIKNGHRVAVIGDGASGRQIAAQLASRCEVSLACGQRRGMPPNKVFGKDIFWWLSKLGILSAGNGTIVSKILKKRNPVPLGEFTNPKLAKQGVTIFERLVSCNGDTLLFVDGRQAAIDVVIWATGYQDDTRWLKVEHCIDQQGFVQDNGLTPASGLFVVGRKWLSCRASELIMGVERDVDHVMTLVDNHLGNKHKVDV</sequence>
<gene>
    <name evidence="2" type="ORF">C9I98_03130</name>
</gene>
<evidence type="ECO:0000313" key="3">
    <source>
        <dbReference type="Proteomes" id="UP000241771"/>
    </source>
</evidence>
<dbReference type="InterPro" id="IPR036188">
    <property type="entry name" value="FAD/NAD-bd_sf"/>
</dbReference>
<dbReference type="Pfam" id="PF13738">
    <property type="entry name" value="Pyr_redox_3"/>
    <property type="match status" value="1"/>
</dbReference>
<dbReference type="GO" id="GO:0004497">
    <property type="term" value="F:monooxygenase activity"/>
    <property type="evidence" value="ECO:0007669"/>
    <property type="project" value="TreeGrafter"/>
</dbReference>
<dbReference type="PANTHER" id="PTHR43539:SF78">
    <property type="entry name" value="FLAVIN-CONTAINING MONOOXYGENASE"/>
    <property type="match status" value="1"/>
</dbReference>
<evidence type="ECO:0000313" key="2">
    <source>
        <dbReference type="EMBL" id="PSW22270.1"/>
    </source>
</evidence>
<protein>
    <submittedName>
        <fullName evidence="2">Potassium uptake trka-like protein</fullName>
    </submittedName>
</protein>
<organism evidence="2 3">
    <name type="scientific">Photobacterium sanctipauli</name>
    <dbReference type="NCBI Taxonomy" id="1342794"/>
    <lineage>
        <taxon>Bacteria</taxon>
        <taxon>Pseudomonadati</taxon>
        <taxon>Pseudomonadota</taxon>
        <taxon>Gammaproteobacteria</taxon>
        <taxon>Vibrionales</taxon>
        <taxon>Vibrionaceae</taxon>
        <taxon>Photobacterium</taxon>
    </lineage>
</organism>
<dbReference type="Proteomes" id="UP000241771">
    <property type="component" value="Unassembled WGS sequence"/>
</dbReference>
<dbReference type="GO" id="GO:0050660">
    <property type="term" value="F:flavin adenine dinucleotide binding"/>
    <property type="evidence" value="ECO:0007669"/>
    <property type="project" value="TreeGrafter"/>
</dbReference>
<keyword evidence="3" id="KW-1185">Reference proteome</keyword>
<comment type="caution">
    <text evidence="2">The sequence shown here is derived from an EMBL/GenBank/DDBJ whole genome shotgun (WGS) entry which is preliminary data.</text>
</comment>
<proteinExistence type="predicted"/>
<dbReference type="Gene3D" id="3.50.50.60">
    <property type="entry name" value="FAD/NAD(P)-binding domain"/>
    <property type="match status" value="1"/>
</dbReference>
<dbReference type="RefSeq" id="WP_036826471.1">
    <property type="nucleotide sequence ID" value="NZ_JGVO01000755.1"/>
</dbReference>
<keyword evidence="1" id="KW-0560">Oxidoreductase</keyword>
<dbReference type="PRINTS" id="PR00368">
    <property type="entry name" value="FADPNR"/>
</dbReference>
<dbReference type="PANTHER" id="PTHR43539">
    <property type="entry name" value="FLAVIN-BINDING MONOOXYGENASE-LIKE PROTEIN (AFU_ORTHOLOGUE AFUA_4G09220)"/>
    <property type="match status" value="1"/>
</dbReference>
<dbReference type="SUPFAM" id="SSF51905">
    <property type="entry name" value="FAD/NAD(P)-binding domain"/>
    <property type="match status" value="2"/>
</dbReference>
<evidence type="ECO:0000256" key="1">
    <source>
        <dbReference type="ARBA" id="ARBA00023002"/>
    </source>
</evidence>
<accession>A0A2T3P191</accession>
<name>A0A2T3P191_9GAMM</name>
<dbReference type="OrthoDB" id="337830at2"/>
<reference evidence="2 3" key="1">
    <citation type="submission" date="2018-01" db="EMBL/GenBank/DDBJ databases">
        <title>Whole genome sequencing of Histamine producing bacteria.</title>
        <authorList>
            <person name="Butler K."/>
        </authorList>
    </citation>
    <scope>NUCLEOTIDE SEQUENCE [LARGE SCALE GENOMIC DNA]</scope>
    <source>
        <strain evidence="2 3">DSM 100436</strain>
    </source>
</reference>